<gene>
    <name evidence="12" type="ORF">TGCAST_306410</name>
</gene>
<dbReference type="EMBL" id="AHIV02001918">
    <property type="protein sequence ID" value="RQX67971.1"/>
    <property type="molecule type" value="Genomic_DNA"/>
</dbReference>
<dbReference type="Pfam" id="PF04136">
    <property type="entry name" value="COG3_N"/>
    <property type="match status" value="2"/>
</dbReference>
<evidence type="ECO:0000256" key="7">
    <source>
        <dbReference type="ARBA" id="ARBA00023136"/>
    </source>
</evidence>
<evidence type="ECO:0000256" key="5">
    <source>
        <dbReference type="ARBA" id="ARBA00022927"/>
    </source>
</evidence>
<feature type="compositionally biased region" description="Basic and acidic residues" evidence="9">
    <location>
        <begin position="33"/>
        <end position="43"/>
    </location>
</feature>
<sequence>MHLSSPPRPAALASAVTPGDQRRDSASDGVSSSEKEAERREGKQATYSNERSSDRLLERFSELWGDSGGLQGYLPSDCGAEERQHGDADPEEDEEGDFSRYCRAFYREQERQQQRLLQGPVDELERLRRPLEEVLEGVSQMERDGARLQTSKEEVRRCTAGVHRACRHLLQEQSQLQHVIEMIQNRLAYYTRYEGLRQLLESPRLLLTPASSSSSSSSASSNSSSGPSSSSTSPNSLAPSTSVVSSPVSTFSGSGGTLDVPGLSRALAFIDEAEQFFSVHPEYAEASSYLWKYELLGTRARAVVRSAVVQTLEACQANVEKRLRERREAAVARRSSSFAADAQRDSSSEKEAREREPEPAFDPALFHVSFRVAGAPLKPLTTLLVERQRQGNPEAYASAIDQLEAMFVGTRLRLMLPPLKEELHRVLLAHATLADATRHIARYGVSICEMELRTFYVFFPRRRQKEALRTLLEAIGNCAYDCMRPPALACDSVEQLSEIVESLLLDVLQPIDLDREKAEDLSPFLSAIYRLVRDIQERLLFRADAFIERHIRSYPAAPTELVAFIFSSLGFPSPARSLPLPDSSLSPASSVFFPVRAALHLATLLRQTVSAEAFGSLCGAALEASCAALSRACLSLEHAVHNGFSPKSCLPPATLEAVQNSATFSSSASPSSLPSSASPSSLPSSASPDTSPLSSAASASVNLPFHVFLRQLCEARCDAAAGEAGSRLRTARPHPREEDLSPDGEVFSAVWAELICTLFLLKHLTVLHSFLDSFRDGDFSPVCRKICFPRMLFAGSRLASAGASGSAGNEGGCEVSPETREKKSEEEGGRKTRFALLSWLFRPEAQEETLDIREVLREETKRRLDGLLATLVAAFALPVEKRLAQLPVAGRLQHEDTANASFVHEQQLKETLEEFQRNLQDQLPAVLLLAILFFNMGEQEGTREQGEQEGEQGEQEGKQGEGKREQGEGEQEGEQEEGERKVHGEMARKWRQREEVLDSMEFLIQPLFSGILSAYKQLGSAVETHVSAETRKAIGWRSAEDLRQSLLLPACVVAFSAAQQFQLSLSPYPK</sequence>
<evidence type="ECO:0000256" key="2">
    <source>
        <dbReference type="ARBA" id="ARBA00009936"/>
    </source>
</evidence>
<feature type="compositionally biased region" description="Basic and acidic residues" evidence="9">
    <location>
        <begin position="342"/>
        <end position="358"/>
    </location>
</feature>
<dbReference type="PANTHER" id="PTHR13302">
    <property type="entry name" value="CONSERVED OLIGOMERIC GOLGI COMPLEX COMPONENT 3"/>
    <property type="match status" value="1"/>
</dbReference>
<reference evidence="12 13" key="1">
    <citation type="submission" date="2017-10" db="EMBL/GenBank/DDBJ databases">
        <authorList>
            <person name="Sibley D."/>
            <person name="Venepally P."/>
            <person name="Karamycheva S."/>
            <person name="Hadjithomas M."/>
            <person name="Khan A."/>
            <person name="Brunk B."/>
            <person name="Roos D."/>
            <person name="Caler E."/>
            <person name="Lorenzi H."/>
        </authorList>
    </citation>
    <scope>NUCLEOTIDE SEQUENCE [LARGE SCALE GENOMIC DNA]</scope>
    <source>
        <strain evidence="12 13">CAST</strain>
    </source>
</reference>
<organism evidence="12 13">
    <name type="scientific">Toxoplasma gondii CAST</name>
    <dbReference type="NCBI Taxonomy" id="943122"/>
    <lineage>
        <taxon>Eukaryota</taxon>
        <taxon>Sar</taxon>
        <taxon>Alveolata</taxon>
        <taxon>Apicomplexa</taxon>
        <taxon>Conoidasida</taxon>
        <taxon>Coccidia</taxon>
        <taxon>Eucoccidiorida</taxon>
        <taxon>Eimeriorina</taxon>
        <taxon>Sarcocystidae</taxon>
        <taxon>Toxoplasma</taxon>
    </lineage>
</organism>
<comment type="caution">
    <text evidence="12">The sequence shown here is derived from an EMBL/GenBank/DDBJ whole genome shotgun (WGS) entry which is preliminary data.</text>
</comment>
<feature type="region of interest" description="Disordered" evidence="9">
    <location>
        <begin position="801"/>
        <end position="829"/>
    </location>
</feature>
<dbReference type="GO" id="GO:0000139">
    <property type="term" value="C:Golgi membrane"/>
    <property type="evidence" value="ECO:0007669"/>
    <property type="project" value="UniProtKB-SubCell"/>
</dbReference>
<evidence type="ECO:0000256" key="1">
    <source>
        <dbReference type="ARBA" id="ARBA00004395"/>
    </source>
</evidence>
<feature type="compositionally biased region" description="Low complexity" evidence="9">
    <location>
        <begin position="1"/>
        <end position="15"/>
    </location>
</feature>
<accession>A0A3R8BPS4</accession>
<feature type="compositionally biased region" description="Basic and acidic residues" evidence="9">
    <location>
        <begin position="955"/>
        <end position="967"/>
    </location>
</feature>
<keyword evidence="6" id="KW-0333">Golgi apparatus</keyword>
<dbReference type="GO" id="GO:0006886">
    <property type="term" value="P:intracellular protein transport"/>
    <property type="evidence" value="ECO:0007669"/>
    <property type="project" value="InterPro"/>
</dbReference>
<comment type="similarity">
    <text evidence="2">Belongs to the COG3 family.</text>
</comment>
<evidence type="ECO:0000256" key="3">
    <source>
        <dbReference type="ARBA" id="ARBA00020976"/>
    </source>
</evidence>
<feature type="region of interest" description="Disordered" evidence="9">
    <location>
        <begin position="210"/>
        <end position="244"/>
    </location>
</feature>
<dbReference type="InterPro" id="IPR048685">
    <property type="entry name" value="COG3_C"/>
</dbReference>
<evidence type="ECO:0000259" key="11">
    <source>
        <dbReference type="Pfam" id="PF20671"/>
    </source>
</evidence>
<evidence type="ECO:0000259" key="10">
    <source>
        <dbReference type="Pfam" id="PF04136"/>
    </source>
</evidence>
<feature type="compositionally biased region" description="Acidic residues" evidence="9">
    <location>
        <begin position="968"/>
        <end position="977"/>
    </location>
</feature>
<dbReference type="InterPro" id="IPR007265">
    <property type="entry name" value="COG_su3"/>
</dbReference>
<feature type="region of interest" description="Disordered" evidence="9">
    <location>
        <begin position="71"/>
        <end position="96"/>
    </location>
</feature>
<dbReference type="GO" id="GO:0017119">
    <property type="term" value="C:Golgi transport complex"/>
    <property type="evidence" value="ECO:0007669"/>
    <property type="project" value="TreeGrafter"/>
</dbReference>
<evidence type="ECO:0000256" key="8">
    <source>
        <dbReference type="ARBA" id="ARBA00031339"/>
    </source>
</evidence>
<feature type="region of interest" description="Disordered" evidence="9">
    <location>
        <begin position="940"/>
        <end position="986"/>
    </location>
</feature>
<evidence type="ECO:0000313" key="12">
    <source>
        <dbReference type="EMBL" id="RQX67971.1"/>
    </source>
</evidence>
<comment type="subcellular location">
    <subcellularLocation>
        <location evidence="1">Golgi apparatus membrane</location>
        <topology evidence="1">Peripheral membrane protein</topology>
    </subcellularLocation>
</comment>
<evidence type="ECO:0000256" key="4">
    <source>
        <dbReference type="ARBA" id="ARBA00022448"/>
    </source>
</evidence>
<feature type="region of interest" description="Disordered" evidence="9">
    <location>
        <begin position="1"/>
        <end position="54"/>
    </location>
</feature>
<dbReference type="GO" id="GO:0006891">
    <property type="term" value="P:intra-Golgi vesicle-mediated transport"/>
    <property type="evidence" value="ECO:0007669"/>
    <property type="project" value="TreeGrafter"/>
</dbReference>
<feature type="region of interest" description="Disordered" evidence="9">
    <location>
        <begin position="668"/>
        <end position="689"/>
    </location>
</feature>
<protein>
    <recommendedName>
        <fullName evidence="3">Conserved oligomeric Golgi complex subunit 3</fullName>
    </recommendedName>
    <alternativeName>
        <fullName evidence="8">Component of oligomeric Golgi complex 3</fullName>
    </alternativeName>
</protein>
<dbReference type="Pfam" id="PF20671">
    <property type="entry name" value="COG3_C"/>
    <property type="match status" value="1"/>
</dbReference>
<dbReference type="GO" id="GO:0005801">
    <property type="term" value="C:cis-Golgi network"/>
    <property type="evidence" value="ECO:0007669"/>
    <property type="project" value="InterPro"/>
</dbReference>
<feature type="domain" description="Conserved oligomeric Golgi complex subunit 3 N-terminal" evidence="10">
    <location>
        <begin position="265"/>
        <end position="313"/>
    </location>
</feature>
<feature type="domain" description="Conserved oligomeric Golgi complex subunit 3 N-terminal" evidence="10">
    <location>
        <begin position="122"/>
        <end position="203"/>
    </location>
</feature>
<dbReference type="AlphaFoldDB" id="A0A3R8BPS4"/>
<feature type="compositionally biased region" description="Basic and acidic residues" evidence="9">
    <location>
        <begin position="817"/>
        <end position="829"/>
    </location>
</feature>
<evidence type="ECO:0000256" key="6">
    <source>
        <dbReference type="ARBA" id="ARBA00023034"/>
    </source>
</evidence>
<evidence type="ECO:0000313" key="13">
    <source>
        <dbReference type="Proteomes" id="UP000284452"/>
    </source>
</evidence>
<keyword evidence="7" id="KW-0472">Membrane</keyword>
<evidence type="ECO:0000256" key="9">
    <source>
        <dbReference type="SAM" id="MobiDB-lite"/>
    </source>
</evidence>
<dbReference type="InterPro" id="IPR048320">
    <property type="entry name" value="COG3_N"/>
</dbReference>
<dbReference type="GO" id="GO:0007030">
    <property type="term" value="P:Golgi organization"/>
    <property type="evidence" value="ECO:0007669"/>
    <property type="project" value="TreeGrafter"/>
</dbReference>
<keyword evidence="4" id="KW-0813">Transport</keyword>
<proteinExistence type="inferred from homology"/>
<keyword evidence="5" id="KW-0653">Protein transport</keyword>
<dbReference type="PANTHER" id="PTHR13302:SF8">
    <property type="entry name" value="CONSERVED OLIGOMERIC GOLGI COMPLEX SUBUNIT 3"/>
    <property type="match status" value="1"/>
</dbReference>
<name>A0A3R8BPS4_TOXGO</name>
<feature type="domain" description="Conserved oligomeric Golgi complex subunit 3 C-terminal" evidence="11">
    <location>
        <begin position="364"/>
        <end position="635"/>
    </location>
</feature>
<feature type="region of interest" description="Disordered" evidence="9">
    <location>
        <begin position="334"/>
        <end position="358"/>
    </location>
</feature>
<dbReference type="Proteomes" id="UP000284452">
    <property type="component" value="Unassembled WGS sequence"/>
</dbReference>
<dbReference type="VEuPathDB" id="ToxoDB:TGCAST_306410"/>